<keyword evidence="2" id="KW-0238">DNA-binding</keyword>
<keyword evidence="1" id="KW-0805">Transcription regulation</keyword>
<name>A0AAE3T963_9RHOB</name>
<dbReference type="PANTHER" id="PTHR43537">
    <property type="entry name" value="TRANSCRIPTIONAL REGULATOR, GNTR FAMILY"/>
    <property type="match status" value="1"/>
</dbReference>
<dbReference type="SUPFAM" id="SSF48008">
    <property type="entry name" value="GntR ligand-binding domain-like"/>
    <property type="match status" value="1"/>
</dbReference>
<evidence type="ECO:0000259" key="4">
    <source>
        <dbReference type="PROSITE" id="PS50949"/>
    </source>
</evidence>
<evidence type="ECO:0000313" key="5">
    <source>
        <dbReference type="EMBL" id="MDF0600250.1"/>
    </source>
</evidence>
<dbReference type="AlphaFoldDB" id="A0AAE3T963"/>
<dbReference type="InterPro" id="IPR036388">
    <property type="entry name" value="WH-like_DNA-bd_sf"/>
</dbReference>
<dbReference type="PANTHER" id="PTHR43537:SF5">
    <property type="entry name" value="UXU OPERON TRANSCRIPTIONAL REGULATOR"/>
    <property type="match status" value="1"/>
</dbReference>
<dbReference type="InterPro" id="IPR008920">
    <property type="entry name" value="TF_FadR/GntR_C"/>
</dbReference>
<dbReference type="PRINTS" id="PR00035">
    <property type="entry name" value="HTHGNTR"/>
</dbReference>
<protein>
    <submittedName>
        <fullName evidence="5">GntR family transcriptional regulator</fullName>
    </submittedName>
</protein>
<dbReference type="Gene3D" id="1.20.120.530">
    <property type="entry name" value="GntR ligand-binding domain-like"/>
    <property type="match status" value="1"/>
</dbReference>
<dbReference type="Pfam" id="PF07729">
    <property type="entry name" value="FCD"/>
    <property type="match status" value="1"/>
</dbReference>
<dbReference type="RefSeq" id="WP_275566393.1">
    <property type="nucleotide sequence ID" value="NZ_JARGYC010000010.1"/>
</dbReference>
<dbReference type="InterPro" id="IPR011711">
    <property type="entry name" value="GntR_C"/>
</dbReference>
<dbReference type="InterPro" id="IPR036390">
    <property type="entry name" value="WH_DNA-bd_sf"/>
</dbReference>
<evidence type="ECO:0000256" key="1">
    <source>
        <dbReference type="ARBA" id="ARBA00023015"/>
    </source>
</evidence>
<dbReference type="Proteomes" id="UP001220964">
    <property type="component" value="Unassembled WGS sequence"/>
</dbReference>
<proteinExistence type="predicted"/>
<dbReference type="Gene3D" id="1.10.10.10">
    <property type="entry name" value="Winged helix-like DNA-binding domain superfamily/Winged helix DNA-binding domain"/>
    <property type="match status" value="1"/>
</dbReference>
<dbReference type="CDD" id="cd07377">
    <property type="entry name" value="WHTH_GntR"/>
    <property type="match status" value="1"/>
</dbReference>
<dbReference type="SMART" id="SM00345">
    <property type="entry name" value="HTH_GNTR"/>
    <property type="match status" value="1"/>
</dbReference>
<gene>
    <name evidence="5" type="ORF">P1J78_05870</name>
</gene>
<accession>A0AAE3T963</accession>
<evidence type="ECO:0000256" key="3">
    <source>
        <dbReference type="ARBA" id="ARBA00023163"/>
    </source>
</evidence>
<dbReference type="Pfam" id="PF00392">
    <property type="entry name" value="GntR"/>
    <property type="match status" value="1"/>
</dbReference>
<dbReference type="GO" id="GO:0003700">
    <property type="term" value="F:DNA-binding transcription factor activity"/>
    <property type="evidence" value="ECO:0007669"/>
    <property type="project" value="InterPro"/>
</dbReference>
<keyword evidence="3" id="KW-0804">Transcription</keyword>
<dbReference type="SMART" id="SM00895">
    <property type="entry name" value="FCD"/>
    <property type="match status" value="1"/>
</dbReference>
<sequence>MSKSKTAQAPAVRRGSGASHVYERIKSEIIDLTLAPGTPIDDSHLAERFNMSRTPIREAMVRLAAEGLITTLTNRATIVSNIDFLNMSDFFDALTLMNRVTAREAAAKHVASDIETVRARQAEFAEAVAAQDALAMIRTNRDFHVAIAEAGGNQYYVDLFTRLLDEGRRILRLYYYSFDDRLPGQYITEHEDLIEAIVARDVARADRLGREHADQIVGQIQSYITADRRRNASMPL</sequence>
<dbReference type="GO" id="GO:0003677">
    <property type="term" value="F:DNA binding"/>
    <property type="evidence" value="ECO:0007669"/>
    <property type="project" value="UniProtKB-KW"/>
</dbReference>
<dbReference type="PROSITE" id="PS50949">
    <property type="entry name" value="HTH_GNTR"/>
    <property type="match status" value="1"/>
</dbReference>
<organism evidence="5 6">
    <name type="scientific">Psychromarinibacter sediminicola</name>
    <dbReference type="NCBI Taxonomy" id="3033385"/>
    <lineage>
        <taxon>Bacteria</taxon>
        <taxon>Pseudomonadati</taxon>
        <taxon>Pseudomonadota</taxon>
        <taxon>Alphaproteobacteria</taxon>
        <taxon>Rhodobacterales</taxon>
        <taxon>Paracoccaceae</taxon>
        <taxon>Psychromarinibacter</taxon>
    </lineage>
</organism>
<keyword evidence="6" id="KW-1185">Reference proteome</keyword>
<feature type="domain" description="HTH gntR-type" evidence="4">
    <location>
        <begin position="15"/>
        <end position="82"/>
    </location>
</feature>
<reference evidence="5" key="1">
    <citation type="submission" date="2023-03" db="EMBL/GenBank/DDBJ databases">
        <title>Multiphase analysis and comparison of six strains from genera Psychromarinibacter, Lutimaribacter, and Maritimibacter, including a novel species: Psychromarinibacter sediminicola sp. nov.</title>
        <authorList>
            <person name="Wang Y.-H."/>
            <person name="Ye M.-Q."/>
            <person name="Du Z.-J."/>
        </authorList>
    </citation>
    <scope>NUCLEOTIDE SEQUENCE</scope>
    <source>
        <strain evidence="5">C21-152</strain>
    </source>
</reference>
<evidence type="ECO:0000256" key="2">
    <source>
        <dbReference type="ARBA" id="ARBA00023125"/>
    </source>
</evidence>
<evidence type="ECO:0000313" key="6">
    <source>
        <dbReference type="Proteomes" id="UP001220964"/>
    </source>
</evidence>
<dbReference type="InterPro" id="IPR000524">
    <property type="entry name" value="Tscrpt_reg_HTH_GntR"/>
</dbReference>
<dbReference type="EMBL" id="JARGYC010000010">
    <property type="protein sequence ID" value="MDF0600250.1"/>
    <property type="molecule type" value="Genomic_DNA"/>
</dbReference>
<comment type="caution">
    <text evidence="5">The sequence shown here is derived from an EMBL/GenBank/DDBJ whole genome shotgun (WGS) entry which is preliminary data.</text>
</comment>
<dbReference type="SUPFAM" id="SSF46785">
    <property type="entry name" value="Winged helix' DNA-binding domain"/>
    <property type="match status" value="1"/>
</dbReference>